<evidence type="ECO:0000313" key="2">
    <source>
        <dbReference type="Proteomes" id="UP000576209"/>
    </source>
</evidence>
<dbReference type="AlphaFoldDB" id="A0A840EFG1"/>
<dbReference type="Proteomes" id="UP000576209">
    <property type="component" value="Unassembled WGS sequence"/>
</dbReference>
<keyword evidence="2" id="KW-1185">Reference proteome</keyword>
<gene>
    <name evidence="1" type="ORF">GGR28_002291</name>
</gene>
<reference evidence="1 2" key="1">
    <citation type="submission" date="2020-08" db="EMBL/GenBank/DDBJ databases">
        <title>Genomic Encyclopedia of Type Strains, Phase IV (KMG-IV): sequencing the most valuable type-strain genomes for metagenomic binning, comparative biology and taxonomic classification.</title>
        <authorList>
            <person name="Goeker M."/>
        </authorList>
    </citation>
    <scope>NUCLEOTIDE SEQUENCE [LARGE SCALE GENOMIC DNA]</scope>
    <source>
        <strain evidence="1 2">DSM 105137</strain>
    </source>
</reference>
<accession>A0A840EFG1</accession>
<dbReference type="InterPro" id="IPR036583">
    <property type="entry name" value="23S_rRNA_IVS_sf"/>
</dbReference>
<dbReference type="SUPFAM" id="SSF158446">
    <property type="entry name" value="IVS-encoded protein-like"/>
    <property type="match status" value="1"/>
</dbReference>
<dbReference type="Pfam" id="PF05635">
    <property type="entry name" value="23S_rRNA_IVP"/>
    <property type="match status" value="1"/>
</dbReference>
<dbReference type="NCBIfam" id="TIGR02436">
    <property type="entry name" value="four helix bundle protein"/>
    <property type="match status" value="1"/>
</dbReference>
<proteinExistence type="predicted"/>
<protein>
    <submittedName>
        <fullName evidence="1">Four helix bundle protein</fullName>
    </submittedName>
</protein>
<comment type="caution">
    <text evidence="1">The sequence shown here is derived from an EMBL/GenBank/DDBJ whole genome shotgun (WGS) entry which is preliminary data.</text>
</comment>
<evidence type="ECO:0000313" key="1">
    <source>
        <dbReference type="EMBL" id="MBB4079666.1"/>
    </source>
</evidence>
<dbReference type="InterPro" id="IPR012657">
    <property type="entry name" value="23S_rRNA-intervening_sequence"/>
</dbReference>
<dbReference type="PANTHER" id="PTHR38471:SF2">
    <property type="entry name" value="FOUR HELIX BUNDLE PROTEIN"/>
    <property type="match status" value="1"/>
</dbReference>
<name>A0A840EFG1_9BACT</name>
<dbReference type="Gene3D" id="1.20.1440.60">
    <property type="entry name" value="23S rRNA-intervening sequence"/>
    <property type="match status" value="1"/>
</dbReference>
<dbReference type="PANTHER" id="PTHR38471">
    <property type="entry name" value="FOUR HELIX BUNDLE PROTEIN"/>
    <property type="match status" value="1"/>
</dbReference>
<dbReference type="CDD" id="cd16377">
    <property type="entry name" value="23S_rRNA_IVP_like"/>
    <property type="match status" value="1"/>
</dbReference>
<dbReference type="EMBL" id="JACIFF010000005">
    <property type="protein sequence ID" value="MBB4079666.1"/>
    <property type="molecule type" value="Genomic_DNA"/>
</dbReference>
<organism evidence="1 2">
    <name type="scientific">Neolewinella aquimaris</name>
    <dbReference type="NCBI Taxonomy" id="1835722"/>
    <lineage>
        <taxon>Bacteria</taxon>
        <taxon>Pseudomonadati</taxon>
        <taxon>Bacteroidota</taxon>
        <taxon>Saprospiria</taxon>
        <taxon>Saprospirales</taxon>
        <taxon>Lewinellaceae</taxon>
        <taxon>Neolewinella</taxon>
    </lineage>
</organism>
<sequence>MATSKFRNWLAYQKGLALAISIRNLCSTFPTSERWKLTDQITRSSRSVCANLAEAYGRRAYLKHYQAKLADCISENYETQVWLDLALAHNYLTEAHYAKYITASEEVGRLLSHMRNNPHQFTKAGTRSTK</sequence>